<protein>
    <submittedName>
        <fullName evidence="2">Aldehyde dehydrogenase family 3 member I1</fullName>
    </submittedName>
</protein>
<accession>A0A833QZ70</accession>
<name>A0A833QZ70_9POAL</name>
<gene>
    <name evidence="2" type="ORF">FCM35_KLT04733</name>
</gene>
<dbReference type="EMBL" id="SWLB01000014">
    <property type="protein sequence ID" value="KAF3329402.1"/>
    <property type="molecule type" value="Genomic_DNA"/>
</dbReference>
<dbReference type="Proteomes" id="UP000623129">
    <property type="component" value="Unassembled WGS sequence"/>
</dbReference>
<reference evidence="2" key="1">
    <citation type="submission" date="2020-01" db="EMBL/GenBank/DDBJ databases">
        <title>Genome sequence of Kobresia littledalei, the first chromosome-level genome in the family Cyperaceae.</title>
        <authorList>
            <person name="Qu G."/>
        </authorList>
    </citation>
    <scope>NUCLEOTIDE SEQUENCE</scope>
    <source>
        <strain evidence="2">C.B.Clarke</strain>
        <tissue evidence="2">Leaf</tissue>
    </source>
</reference>
<evidence type="ECO:0000313" key="3">
    <source>
        <dbReference type="Proteomes" id="UP000623129"/>
    </source>
</evidence>
<feature type="region of interest" description="Disordered" evidence="1">
    <location>
        <begin position="56"/>
        <end position="100"/>
    </location>
</feature>
<dbReference type="InterPro" id="IPR016162">
    <property type="entry name" value="Ald_DH_N"/>
</dbReference>
<feature type="compositionally biased region" description="Polar residues" evidence="1">
    <location>
        <begin position="56"/>
        <end position="73"/>
    </location>
</feature>
<dbReference type="SUPFAM" id="SSF53720">
    <property type="entry name" value="ALDH-like"/>
    <property type="match status" value="1"/>
</dbReference>
<proteinExistence type="predicted"/>
<dbReference type="InterPro" id="IPR016161">
    <property type="entry name" value="Ald_DH/histidinol_DH"/>
</dbReference>
<dbReference type="Gene3D" id="3.40.605.10">
    <property type="entry name" value="Aldehyde Dehydrogenase, Chain A, domain 1"/>
    <property type="match status" value="1"/>
</dbReference>
<dbReference type="AlphaFoldDB" id="A0A833QZ70"/>
<dbReference type="GO" id="GO:0016491">
    <property type="term" value="F:oxidoreductase activity"/>
    <property type="evidence" value="ECO:0007669"/>
    <property type="project" value="InterPro"/>
</dbReference>
<keyword evidence="3" id="KW-1185">Reference proteome</keyword>
<comment type="caution">
    <text evidence="2">The sequence shown here is derived from an EMBL/GenBank/DDBJ whole genome shotgun (WGS) entry which is preliminary data.</text>
</comment>
<organism evidence="2 3">
    <name type="scientific">Carex littledalei</name>
    <dbReference type="NCBI Taxonomy" id="544730"/>
    <lineage>
        <taxon>Eukaryota</taxon>
        <taxon>Viridiplantae</taxon>
        <taxon>Streptophyta</taxon>
        <taxon>Embryophyta</taxon>
        <taxon>Tracheophyta</taxon>
        <taxon>Spermatophyta</taxon>
        <taxon>Magnoliopsida</taxon>
        <taxon>Liliopsida</taxon>
        <taxon>Poales</taxon>
        <taxon>Cyperaceae</taxon>
        <taxon>Cyperoideae</taxon>
        <taxon>Cariceae</taxon>
        <taxon>Carex</taxon>
        <taxon>Carex subgen. Euthyceras</taxon>
    </lineage>
</organism>
<evidence type="ECO:0000313" key="2">
    <source>
        <dbReference type="EMBL" id="KAF3329402.1"/>
    </source>
</evidence>
<sequence>MHLNHISSHSTAGWLQLFPTIYTSHHIIHRNHVLGSASMRHQHLVWDGSRSGISKSYQARPIKSSSVEPTCSQDRGRAENPIQSRNVEPSSTGQRRSVGVAGPNFREKLRRFLAIKNAHISGLEDRIQTLERKNGDTLLDVWKFNLMSIEPTIGAIVAGNVVVLKPSEIAPATSEVDSCCIKVLQSTWIAVAQKQYKGVCT</sequence>
<evidence type="ECO:0000256" key="1">
    <source>
        <dbReference type="SAM" id="MobiDB-lite"/>
    </source>
</evidence>
<feature type="compositionally biased region" description="Polar residues" evidence="1">
    <location>
        <begin position="81"/>
        <end position="95"/>
    </location>
</feature>